<dbReference type="EMBL" id="FWFP01000004">
    <property type="protein sequence ID" value="SLN36996.1"/>
    <property type="molecule type" value="Genomic_DNA"/>
</dbReference>
<reference evidence="2" key="1">
    <citation type="submission" date="2017-03" db="EMBL/GenBank/DDBJ databases">
        <authorList>
            <person name="Rodrigo-Torres L."/>
            <person name="Arahal R.D."/>
            <person name="Lucena T."/>
        </authorList>
    </citation>
    <scope>NUCLEOTIDE SEQUENCE [LARGE SCALE GENOMIC DNA]</scope>
    <source>
        <strain evidence="2">CECT 8411</strain>
    </source>
</reference>
<gene>
    <name evidence="1" type="ORF">RUM8411_01600</name>
</gene>
<organism evidence="1 2">
    <name type="scientific">Ruegeria meonggei</name>
    <dbReference type="NCBI Taxonomy" id="1446476"/>
    <lineage>
        <taxon>Bacteria</taxon>
        <taxon>Pseudomonadati</taxon>
        <taxon>Pseudomonadota</taxon>
        <taxon>Alphaproteobacteria</taxon>
        <taxon>Rhodobacterales</taxon>
        <taxon>Roseobacteraceae</taxon>
        <taxon>Ruegeria</taxon>
    </lineage>
</organism>
<proteinExistence type="predicted"/>
<evidence type="ECO:0000313" key="2">
    <source>
        <dbReference type="Proteomes" id="UP000193778"/>
    </source>
</evidence>
<name>A0A1X6Z187_9RHOB</name>
<keyword evidence="2" id="KW-1185">Reference proteome</keyword>
<protein>
    <submittedName>
        <fullName evidence="1">Uncharacterized protein</fullName>
    </submittedName>
</protein>
<dbReference type="Proteomes" id="UP000193778">
    <property type="component" value="Unassembled WGS sequence"/>
</dbReference>
<sequence>MACFTEVKGEPWVSVARNTRVLVRFPSRYTFGTIVG</sequence>
<accession>A0A1X6Z187</accession>
<evidence type="ECO:0000313" key="1">
    <source>
        <dbReference type="EMBL" id="SLN36996.1"/>
    </source>
</evidence>
<dbReference type="AlphaFoldDB" id="A0A1X6Z187"/>